<gene>
    <name evidence="2" type="ORF">S7S_09245</name>
</gene>
<dbReference type="GO" id="GO:0016787">
    <property type="term" value="F:hydrolase activity"/>
    <property type="evidence" value="ECO:0007669"/>
    <property type="project" value="UniProtKB-KW"/>
</dbReference>
<dbReference type="OrthoDB" id="9780744at2"/>
<proteinExistence type="predicted"/>
<name>A0A0B4XP56_9GAMM</name>
<dbReference type="HOGENOM" id="CLU_020336_13_2_6"/>
<dbReference type="InterPro" id="IPR029058">
    <property type="entry name" value="AB_hydrolase_fold"/>
</dbReference>
<dbReference type="PANTHER" id="PTHR46438">
    <property type="entry name" value="ALPHA/BETA-HYDROLASES SUPERFAMILY PROTEIN"/>
    <property type="match status" value="1"/>
</dbReference>
<evidence type="ECO:0000313" key="2">
    <source>
        <dbReference type="EMBL" id="AJD48263.1"/>
    </source>
</evidence>
<protein>
    <submittedName>
        <fullName evidence="2">Alpha/beta hydrolase fold protein</fullName>
    </submittedName>
</protein>
<reference evidence="2 3" key="1">
    <citation type="journal article" date="2012" name="J. Bacteriol.">
        <title>Genome sequence of an alkane-degrading bacterium, Alcanivorax pacificus type strain W11-5, isolated from deep sea sediment.</title>
        <authorList>
            <person name="Lai Q."/>
            <person name="Shao Z."/>
        </authorList>
    </citation>
    <scope>NUCLEOTIDE SEQUENCE [LARGE SCALE GENOMIC DNA]</scope>
    <source>
        <strain evidence="2 3">W11-5</strain>
    </source>
</reference>
<dbReference type="Proteomes" id="UP000006764">
    <property type="component" value="Chromosome"/>
</dbReference>
<dbReference type="InterPro" id="IPR000639">
    <property type="entry name" value="Epox_hydrolase-like"/>
</dbReference>
<dbReference type="EMBL" id="CP004387">
    <property type="protein sequence ID" value="AJD48263.1"/>
    <property type="molecule type" value="Genomic_DNA"/>
</dbReference>
<dbReference type="KEGG" id="apac:S7S_09245"/>
<dbReference type="AlphaFoldDB" id="A0A0B4XP56"/>
<dbReference type="InterPro" id="IPR000073">
    <property type="entry name" value="AB_hydrolase_1"/>
</dbReference>
<feature type="domain" description="AB hydrolase-1" evidence="1">
    <location>
        <begin position="71"/>
        <end position="306"/>
    </location>
</feature>
<organism evidence="2 3">
    <name type="scientific">Isoalcanivorax pacificus W11-5</name>
    <dbReference type="NCBI Taxonomy" id="391936"/>
    <lineage>
        <taxon>Bacteria</taxon>
        <taxon>Pseudomonadati</taxon>
        <taxon>Pseudomonadota</taxon>
        <taxon>Gammaproteobacteria</taxon>
        <taxon>Oceanospirillales</taxon>
        <taxon>Alcanivoracaceae</taxon>
        <taxon>Isoalcanivorax</taxon>
    </lineage>
</organism>
<accession>A0A0B4XP56</accession>
<dbReference type="STRING" id="391936.S7S_09245"/>
<evidence type="ECO:0000313" key="3">
    <source>
        <dbReference type="Proteomes" id="UP000006764"/>
    </source>
</evidence>
<evidence type="ECO:0000259" key="1">
    <source>
        <dbReference type="Pfam" id="PF00561"/>
    </source>
</evidence>
<dbReference type="PRINTS" id="PR00111">
    <property type="entry name" value="ABHYDROLASE"/>
</dbReference>
<keyword evidence="2" id="KW-0378">Hydrolase</keyword>
<dbReference type="Gene3D" id="3.40.50.1820">
    <property type="entry name" value="alpha/beta hydrolase"/>
    <property type="match status" value="1"/>
</dbReference>
<dbReference type="SUPFAM" id="SSF53474">
    <property type="entry name" value="alpha/beta-Hydrolases"/>
    <property type="match status" value="1"/>
</dbReference>
<keyword evidence="3" id="KW-1185">Reference proteome</keyword>
<sequence length="323" mass="35580">MLRLLKFLGVLLLALVIVIAAYIGVNWAPDKSVDELAGRWAQPPSQFVEVMGMQVHLRDEMAEGADPEALPVVLLHGTSDSLHTWQGWTDVLSQQRRVIRFDLPGFGLTGPFPAGDYRMAHYTQFVLAMLDELDVPRAIVAGNSFGGQLAWETAYAAPERVAALVLVDAAGYLFETQSMPIGFRIAQIPGLNELMNRVLPRGMVESSVRSVYGNPDRVTPALVDRYYDLTLREGNRAALAARFREARGTEDAPARLATLNMPALIIWGDQDRLIPPDSATRFHQDLPNNTLRLFPGLGHVPQEEDPSGTVEAVQTFLAEQSVP</sequence>
<dbReference type="PANTHER" id="PTHR46438:SF11">
    <property type="entry name" value="LIPASE-RELATED"/>
    <property type="match status" value="1"/>
</dbReference>
<dbReference type="Pfam" id="PF00561">
    <property type="entry name" value="Abhydrolase_1"/>
    <property type="match status" value="1"/>
</dbReference>
<dbReference type="RefSeq" id="WP_008737775.1">
    <property type="nucleotide sequence ID" value="NZ_CP004387.1"/>
</dbReference>
<dbReference type="PRINTS" id="PR00412">
    <property type="entry name" value="EPOXHYDRLASE"/>
</dbReference>